<name>A0A558DR87_9GAMM</name>
<gene>
    <name evidence="1" type="ORF">FHP88_12065</name>
</gene>
<proteinExistence type="predicted"/>
<dbReference type="Proteomes" id="UP000316649">
    <property type="component" value="Unassembled WGS sequence"/>
</dbReference>
<dbReference type="InterPro" id="IPR000415">
    <property type="entry name" value="Nitroreductase-like"/>
</dbReference>
<reference evidence="1 2" key="1">
    <citation type="submission" date="2019-07" db="EMBL/GenBank/DDBJ databases">
        <title>The pathways for chlorine oxyanion respiration interact through the shared metabolite chlorate.</title>
        <authorList>
            <person name="Barnum T.P."/>
            <person name="Cheng Y."/>
            <person name="Hill K.A."/>
            <person name="Lucas L.N."/>
            <person name="Carlson H.K."/>
            <person name="Coates J.D."/>
        </authorList>
    </citation>
    <scope>NUCLEOTIDE SEQUENCE [LARGE SCALE GENOMIC DNA]</scope>
    <source>
        <strain evidence="1 2">BK-1</strain>
    </source>
</reference>
<evidence type="ECO:0000313" key="1">
    <source>
        <dbReference type="EMBL" id="TVO73596.1"/>
    </source>
</evidence>
<accession>A0A558DR87</accession>
<dbReference type="Gene3D" id="3.40.109.10">
    <property type="entry name" value="NADH Oxidase"/>
    <property type="match status" value="1"/>
</dbReference>
<dbReference type="AlphaFoldDB" id="A0A558DR87"/>
<comment type="caution">
    <text evidence="1">The sequence shown here is derived from an EMBL/GenBank/DDBJ whole genome shotgun (WGS) entry which is preliminary data.</text>
</comment>
<organism evidence="1 2">
    <name type="scientific">Sedimenticola selenatireducens</name>
    <dbReference type="NCBI Taxonomy" id="191960"/>
    <lineage>
        <taxon>Bacteria</taxon>
        <taxon>Pseudomonadati</taxon>
        <taxon>Pseudomonadota</taxon>
        <taxon>Gammaproteobacteria</taxon>
        <taxon>Chromatiales</taxon>
        <taxon>Sedimenticolaceae</taxon>
        <taxon>Sedimenticola</taxon>
    </lineage>
</organism>
<dbReference type="OrthoDB" id="272552at2"/>
<dbReference type="GO" id="GO:0016491">
    <property type="term" value="F:oxidoreductase activity"/>
    <property type="evidence" value="ECO:0007669"/>
    <property type="project" value="InterPro"/>
</dbReference>
<keyword evidence="2" id="KW-1185">Reference proteome</keyword>
<dbReference type="EMBL" id="VMNH01000013">
    <property type="protein sequence ID" value="TVO73596.1"/>
    <property type="molecule type" value="Genomic_DNA"/>
</dbReference>
<protein>
    <recommendedName>
        <fullName evidence="3">Nitroreductase domain-containing protein</fullName>
    </recommendedName>
</protein>
<evidence type="ECO:0008006" key="3">
    <source>
        <dbReference type="Google" id="ProtNLM"/>
    </source>
</evidence>
<sequence>MLRDEMLKLIQAGILAPSADNMQPWKFRIDGDCLELSLDRNLMGLFFDPADVASKMGCGAVLENIDQQARSMGLSIDIDPYSVTDQSTPIRMTFTAHDQQRSDHYATEVFSRCTDRGLYRKSLQVNEADRKKLDDAVRSLSDYSLTFYDLDNQRKAFTKIVYKADTIRFSHEAIHNDFYDVLRFGDHAEKSKDGLAQETLGIESVFIPILRYLRPWRLTHLLNRMVGLHHMMALRGVWLPMVTSPSLVSIVHTGPADYLDFGRAMERFWLQATSCGLSVQPLGAFPLFLARLSTVDGEGFSDTQISQLERLEEAFADITPSYQGTDRQLVMLFRIGYSKCAPNRSMRRTVETFLSE</sequence>
<dbReference type="RefSeq" id="WP_144359317.1">
    <property type="nucleotide sequence ID" value="NZ_VMNH01000013.1"/>
</dbReference>
<evidence type="ECO:0000313" key="2">
    <source>
        <dbReference type="Proteomes" id="UP000316649"/>
    </source>
</evidence>
<dbReference type="Gene3D" id="3.40.109.30">
    <property type="entry name" value="putative nitroreductase (tm1586), domain 2"/>
    <property type="match status" value="1"/>
</dbReference>
<dbReference type="SUPFAM" id="SSF55469">
    <property type="entry name" value="FMN-dependent nitroreductase-like"/>
    <property type="match status" value="2"/>
</dbReference>